<dbReference type="KEGG" id="ote:Oter_0452"/>
<evidence type="ECO:0000313" key="1">
    <source>
        <dbReference type="EMBL" id="ACB73742.1"/>
    </source>
</evidence>
<dbReference type="Pfam" id="PF13242">
    <property type="entry name" value="Hydrolase_like"/>
    <property type="match status" value="1"/>
</dbReference>
<dbReference type="STRING" id="452637.Oter_0452"/>
<dbReference type="AlphaFoldDB" id="B1ZRP9"/>
<dbReference type="InterPro" id="IPR036412">
    <property type="entry name" value="HAD-like_sf"/>
</dbReference>
<dbReference type="PANTHER" id="PTHR42891:SF1">
    <property type="entry name" value="D-GLYCERO-BETA-D-MANNO-HEPTOSE-1,7-BISPHOSPHATE 7-PHOSPHATASE"/>
    <property type="match status" value="1"/>
</dbReference>
<dbReference type="GO" id="GO:0005975">
    <property type="term" value="P:carbohydrate metabolic process"/>
    <property type="evidence" value="ECO:0007669"/>
    <property type="project" value="InterPro"/>
</dbReference>
<reference evidence="1 2" key="1">
    <citation type="journal article" date="2011" name="J. Bacteriol.">
        <title>Genome sequence of the verrucomicrobium Opitutus terrae PB90-1, an abundant inhabitant of rice paddy soil ecosystems.</title>
        <authorList>
            <person name="van Passel M.W."/>
            <person name="Kant R."/>
            <person name="Palva A."/>
            <person name="Copeland A."/>
            <person name="Lucas S."/>
            <person name="Lapidus A."/>
            <person name="Glavina del Rio T."/>
            <person name="Pitluck S."/>
            <person name="Goltsman E."/>
            <person name="Clum A."/>
            <person name="Sun H."/>
            <person name="Schmutz J."/>
            <person name="Larimer F.W."/>
            <person name="Land M.L."/>
            <person name="Hauser L."/>
            <person name="Kyrpides N."/>
            <person name="Mikhailova N."/>
            <person name="Richardson P.P."/>
            <person name="Janssen P.H."/>
            <person name="de Vos W.M."/>
            <person name="Smidt H."/>
        </authorList>
    </citation>
    <scope>NUCLEOTIDE SEQUENCE [LARGE SCALE GENOMIC DNA]</scope>
    <source>
        <strain evidence="2">DSM 11246 / JCM 15787 / PB90-1</strain>
    </source>
</reference>
<dbReference type="eggNOG" id="COG0241">
    <property type="taxonomic scope" value="Bacteria"/>
</dbReference>
<protein>
    <submittedName>
        <fullName evidence="1">Hydrolase, HAD-superfamily, subfamily IIIA</fullName>
    </submittedName>
</protein>
<dbReference type="InterPro" id="IPR023214">
    <property type="entry name" value="HAD_sf"/>
</dbReference>
<dbReference type="EMBL" id="CP001032">
    <property type="protein sequence ID" value="ACB73742.1"/>
    <property type="molecule type" value="Genomic_DNA"/>
</dbReference>
<dbReference type="SUPFAM" id="SSF56784">
    <property type="entry name" value="HAD-like"/>
    <property type="match status" value="1"/>
</dbReference>
<proteinExistence type="predicted"/>
<dbReference type="NCBIfam" id="TIGR01662">
    <property type="entry name" value="HAD-SF-IIIA"/>
    <property type="match status" value="1"/>
</dbReference>
<sequence>MSSTRDENQAARVTRTGVAARACRVKGLILDRDGTLIAHVPYLADPAQVALLPGVHDGLRVALDAGLALFLHSNQSGVGRGYYPLAAVEACNRRMIELLNLGEQPFARICIAPEAPDQPSRYRKPSPAFLREILAEHGWRADELCCIGDRALDLQVAAHTGARAIGVATGLENLQAEMTAAGLQGVFPVFDRFDAAIQHVLSLT</sequence>
<dbReference type="Gene3D" id="3.40.50.1000">
    <property type="entry name" value="HAD superfamily/HAD-like"/>
    <property type="match status" value="1"/>
</dbReference>
<name>B1ZRP9_OPITP</name>
<keyword evidence="2" id="KW-1185">Reference proteome</keyword>
<dbReference type="InterPro" id="IPR006549">
    <property type="entry name" value="HAD-SF_hydro_IIIA"/>
</dbReference>
<dbReference type="GO" id="GO:0016791">
    <property type="term" value="F:phosphatase activity"/>
    <property type="evidence" value="ECO:0007669"/>
    <property type="project" value="InterPro"/>
</dbReference>
<dbReference type="InterPro" id="IPR004446">
    <property type="entry name" value="Heptose_bisP_phosphatase"/>
</dbReference>
<dbReference type="Proteomes" id="UP000007013">
    <property type="component" value="Chromosome"/>
</dbReference>
<dbReference type="HOGENOM" id="CLU_085077_2_1_0"/>
<gene>
    <name evidence="1" type="ordered locus">Oter_0452</name>
</gene>
<organism evidence="1 2">
    <name type="scientific">Opitutus terrae (strain DSM 11246 / JCM 15787 / PB90-1)</name>
    <dbReference type="NCBI Taxonomy" id="452637"/>
    <lineage>
        <taxon>Bacteria</taxon>
        <taxon>Pseudomonadati</taxon>
        <taxon>Verrucomicrobiota</taxon>
        <taxon>Opitutia</taxon>
        <taxon>Opitutales</taxon>
        <taxon>Opitutaceae</taxon>
        <taxon>Opitutus</taxon>
    </lineage>
</organism>
<accession>B1ZRP9</accession>
<keyword evidence="1" id="KW-0378">Hydrolase</keyword>
<dbReference type="PANTHER" id="PTHR42891">
    <property type="entry name" value="D-GLYCERO-BETA-D-MANNO-HEPTOSE-1,7-BISPHOSPHATE 7-PHOSPHATASE"/>
    <property type="match status" value="1"/>
</dbReference>
<evidence type="ECO:0000313" key="2">
    <source>
        <dbReference type="Proteomes" id="UP000007013"/>
    </source>
</evidence>